<evidence type="ECO:0000256" key="1">
    <source>
        <dbReference type="SAM" id="MobiDB-lite"/>
    </source>
</evidence>
<accession>A0AB38YXU6</accession>
<sequence length="374" mass="40861">MLYVIAFIILLVVAIILKKRQDQKKASHSSKVQAPIAQGHEHVHHAPFAVAESLVPATIDPNIQDRIEQLIEIGHLSAAEALINQTLNRDPSRHHFYFYLLDLHLRQQDELGVKQLLQNLEQRQLHEVLAEVQARYQAAQKNPAPTETPSTDIVTPSNQTPIPDVVIEHKVDTTISPTQQHTPEPQPILEANQALEFKLNTPVPPTPVQVNVEPASVPKVSTPKAEQPTKQAQQQTAPAAVELTNTASTLTLAPMDDAAATAQASSSSSTSPAFSTPQVIFAELDGAEAESKALSPANTIATPVTIKPQDPLVKAFPELADIDEVQLDLDLAQQYIELGAFESACILLEKNDARFNQEQRDLSKKLLNRIASSS</sequence>
<protein>
    <recommendedName>
        <fullName evidence="4">FimV domain-containing protein</fullName>
    </recommendedName>
</protein>
<dbReference type="EMBL" id="CP134206">
    <property type="protein sequence ID" value="WND06020.1"/>
    <property type="molecule type" value="Genomic_DNA"/>
</dbReference>
<dbReference type="AlphaFoldDB" id="A0AB38YXU6"/>
<dbReference type="RefSeq" id="WP_055414473.1">
    <property type="nucleotide sequence ID" value="NZ_BKFD01000006.1"/>
</dbReference>
<proteinExistence type="predicted"/>
<dbReference type="Proteomes" id="UP001256400">
    <property type="component" value="Chromosome"/>
</dbReference>
<dbReference type="Gene3D" id="1.20.58.2200">
    <property type="match status" value="1"/>
</dbReference>
<reference evidence="2" key="1">
    <citation type="submission" date="2023-09" db="EMBL/GenBank/DDBJ databases">
        <title>Acinetobacter soli.</title>
        <authorList>
            <person name="Kim B."/>
            <person name="Kim D."/>
            <person name="Park D."/>
        </authorList>
    </citation>
    <scope>NUCLEOTIDE SEQUENCE</scope>
    <source>
        <strain evidence="2">2023.05</strain>
    </source>
</reference>
<feature type="region of interest" description="Disordered" evidence="1">
    <location>
        <begin position="200"/>
        <end position="239"/>
    </location>
</feature>
<evidence type="ECO:0008006" key="4">
    <source>
        <dbReference type="Google" id="ProtNLM"/>
    </source>
</evidence>
<feature type="compositionally biased region" description="Low complexity" evidence="1">
    <location>
        <begin position="223"/>
        <end position="239"/>
    </location>
</feature>
<evidence type="ECO:0000313" key="2">
    <source>
        <dbReference type="EMBL" id="WND06020.1"/>
    </source>
</evidence>
<evidence type="ECO:0000313" key="3">
    <source>
        <dbReference type="Proteomes" id="UP001256400"/>
    </source>
</evidence>
<name>A0AB38YXU6_9GAMM</name>
<dbReference type="InterPro" id="IPR038440">
    <property type="entry name" value="FimV_C_sf"/>
</dbReference>
<gene>
    <name evidence="2" type="ORF">RHP80_02325</name>
</gene>
<organism evidence="2 3">
    <name type="scientific">Acinetobacter soli</name>
    <dbReference type="NCBI Taxonomy" id="487316"/>
    <lineage>
        <taxon>Bacteria</taxon>
        <taxon>Pseudomonadati</taxon>
        <taxon>Pseudomonadota</taxon>
        <taxon>Gammaproteobacteria</taxon>
        <taxon>Moraxellales</taxon>
        <taxon>Moraxellaceae</taxon>
        <taxon>Acinetobacter</taxon>
    </lineage>
</organism>